<dbReference type="EC" id="2.7.10.2" evidence="3"/>
<evidence type="ECO:0000256" key="1">
    <source>
        <dbReference type="ARBA" id="ARBA00005132"/>
    </source>
</evidence>
<keyword evidence="11" id="KW-0270">Exopolysaccharide synthesis</keyword>
<proteinExistence type="inferred from homology"/>
<dbReference type="GO" id="GO:0005524">
    <property type="term" value="F:ATP binding"/>
    <property type="evidence" value="ECO:0007669"/>
    <property type="project" value="UniProtKB-KW"/>
</dbReference>
<dbReference type="UniPathway" id="UPA00934"/>
<dbReference type="eggNOG" id="COG0489">
    <property type="taxonomic scope" value="Bacteria"/>
</dbReference>
<evidence type="ECO:0000256" key="13">
    <source>
        <dbReference type="ARBA" id="ARBA00051245"/>
    </source>
</evidence>
<dbReference type="InterPro" id="IPR027417">
    <property type="entry name" value="P-loop_NTPase"/>
</dbReference>
<evidence type="ECO:0000256" key="3">
    <source>
        <dbReference type="ARBA" id="ARBA00011903"/>
    </source>
</evidence>
<comment type="similarity">
    <text evidence="2">Belongs to the CpsD/CapB family.</text>
</comment>
<organism evidence="15 16">
    <name type="scientific">Streptococcus merionis</name>
    <dbReference type="NCBI Taxonomy" id="400065"/>
    <lineage>
        <taxon>Bacteria</taxon>
        <taxon>Bacillati</taxon>
        <taxon>Bacillota</taxon>
        <taxon>Bacilli</taxon>
        <taxon>Lactobacillales</taxon>
        <taxon>Streptococcaceae</taxon>
        <taxon>Streptococcus</taxon>
    </lineage>
</organism>
<evidence type="ECO:0000313" key="15">
    <source>
        <dbReference type="EMBL" id="SNU88289.1"/>
    </source>
</evidence>
<dbReference type="Pfam" id="PF13614">
    <property type="entry name" value="AAA_31"/>
    <property type="match status" value="1"/>
</dbReference>
<keyword evidence="9" id="KW-0972">Capsule biogenesis/degradation</keyword>
<dbReference type="KEGG" id="smen:SAMEA4412692_0987"/>
<dbReference type="PANTHER" id="PTHR32309">
    <property type="entry name" value="TYROSINE-PROTEIN KINASE"/>
    <property type="match status" value="1"/>
</dbReference>
<protein>
    <recommendedName>
        <fullName evidence="4">Tyrosine-protein kinase CpsD</fullName>
        <ecNumber evidence="3">2.7.10.2</ecNumber>
    </recommendedName>
</protein>
<reference evidence="15 16" key="1">
    <citation type="submission" date="2017-06" db="EMBL/GenBank/DDBJ databases">
        <authorList>
            <consortium name="Pathogen Informatics"/>
        </authorList>
    </citation>
    <scope>NUCLEOTIDE SEQUENCE [LARGE SCALE GENOMIC DNA]</scope>
    <source>
        <strain evidence="15 16">NCTC13788</strain>
    </source>
</reference>
<keyword evidence="8" id="KW-0067">ATP-binding</keyword>
<dbReference type="InterPro" id="IPR025669">
    <property type="entry name" value="AAA_dom"/>
</dbReference>
<keyword evidence="7 15" id="KW-0418">Kinase</keyword>
<evidence type="ECO:0000256" key="4">
    <source>
        <dbReference type="ARBA" id="ARBA00019200"/>
    </source>
</evidence>
<keyword evidence="6" id="KW-0547">Nucleotide-binding</keyword>
<dbReference type="EMBL" id="LT906439">
    <property type="protein sequence ID" value="SNU88289.1"/>
    <property type="molecule type" value="Genomic_DNA"/>
</dbReference>
<dbReference type="InterPro" id="IPR050445">
    <property type="entry name" value="Bact_polysacc_biosynth/exp"/>
</dbReference>
<comment type="catalytic activity">
    <reaction evidence="13">
        <text>L-tyrosyl-[protein] + ATP = O-phospho-L-tyrosyl-[protein] + ADP + H(+)</text>
        <dbReference type="Rhea" id="RHEA:10596"/>
        <dbReference type="Rhea" id="RHEA-COMP:10136"/>
        <dbReference type="Rhea" id="RHEA-COMP:20101"/>
        <dbReference type="ChEBI" id="CHEBI:15378"/>
        <dbReference type="ChEBI" id="CHEBI:30616"/>
        <dbReference type="ChEBI" id="CHEBI:46858"/>
        <dbReference type="ChEBI" id="CHEBI:61978"/>
        <dbReference type="ChEBI" id="CHEBI:456216"/>
        <dbReference type="EC" id="2.7.10.2"/>
    </reaction>
</comment>
<evidence type="ECO:0000256" key="7">
    <source>
        <dbReference type="ARBA" id="ARBA00022777"/>
    </source>
</evidence>
<evidence type="ECO:0000256" key="6">
    <source>
        <dbReference type="ARBA" id="ARBA00022741"/>
    </source>
</evidence>
<dbReference type="STRING" id="1123308.GCA_000380085_00327"/>
<name>A0A239SSN4_9STRE</name>
<evidence type="ECO:0000256" key="2">
    <source>
        <dbReference type="ARBA" id="ARBA00007316"/>
    </source>
</evidence>
<evidence type="ECO:0000256" key="12">
    <source>
        <dbReference type="ARBA" id="ARBA00024964"/>
    </source>
</evidence>
<dbReference type="Gene3D" id="3.40.50.300">
    <property type="entry name" value="P-loop containing nucleotide triphosphate hydrolases"/>
    <property type="match status" value="1"/>
</dbReference>
<comment type="function">
    <text evidence="12">Involved in the regulation of capsular polysaccharide biosynthesis. Autophosphorylation of CpsD attenuates its activity and reduces the level of encapsulation. May be part of a complex that directs the coordinated polymerization and export to the cell surface of the capsular polysaccharide.</text>
</comment>
<dbReference type="GO" id="GO:0004715">
    <property type="term" value="F:non-membrane spanning protein tyrosine kinase activity"/>
    <property type="evidence" value="ECO:0007669"/>
    <property type="project" value="UniProtKB-EC"/>
</dbReference>
<dbReference type="OrthoDB" id="9794577at2"/>
<evidence type="ECO:0000256" key="8">
    <source>
        <dbReference type="ARBA" id="ARBA00022840"/>
    </source>
</evidence>
<dbReference type="NCBIfam" id="TIGR01007">
    <property type="entry name" value="eps_fam"/>
    <property type="match status" value="1"/>
</dbReference>
<evidence type="ECO:0000256" key="10">
    <source>
        <dbReference type="ARBA" id="ARBA00023137"/>
    </source>
</evidence>
<dbReference type="AlphaFoldDB" id="A0A239SSN4"/>
<dbReference type="PANTHER" id="PTHR32309:SF13">
    <property type="entry name" value="FERRIC ENTEROBACTIN TRANSPORT PROTEIN FEPE"/>
    <property type="match status" value="1"/>
</dbReference>
<feature type="domain" description="AAA" evidence="14">
    <location>
        <begin position="36"/>
        <end position="165"/>
    </location>
</feature>
<comment type="pathway">
    <text evidence="1">Capsule biogenesis; capsule polysaccharide biosynthesis.</text>
</comment>
<dbReference type="Proteomes" id="UP000215185">
    <property type="component" value="Chromosome 1"/>
</dbReference>
<keyword evidence="16" id="KW-1185">Reference proteome</keyword>
<dbReference type="CDD" id="cd05387">
    <property type="entry name" value="BY-kinase"/>
    <property type="match status" value="1"/>
</dbReference>
<gene>
    <name evidence="15" type="primary">wze</name>
    <name evidence="15" type="ORF">SAMEA4412692_00987</name>
</gene>
<dbReference type="RefSeq" id="WP_018372890.1">
    <property type="nucleotide sequence ID" value="NZ_LT906439.1"/>
</dbReference>
<sequence>MPQLELVRSKVQLAKNVEEYFNAIRTNIQFSGRNIRTIVITSVQPNEGKSTTSVNLAISLANSGFKTLLIDADTRNSVLSGTFKVNGKTVGLSSYLSGNSELTDVLCDTNIENLMVVLAGQVPPNPTSLLQNANFDKMLKMTREVYDYVIVDSPPIGLVIDAAIIAQHCDGAILVTESGVIRRKFLQKAKEQLEQSGTQFLGVILNKVEQRLENYGGYGSYGQYGQYGK</sequence>
<keyword evidence="10" id="KW-0829">Tyrosine-protein kinase</keyword>
<keyword evidence="5 15" id="KW-0808">Transferase</keyword>
<dbReference type="GO" id="GO:0005886">
    <property type="term" value="C:plasma membrane"/>
    <property type="evidence" value="ECO:0007669"/>
    <property type="project" value="TreeGrafter"/>
</dbReference>
<evidence type="ECO:0000259" key="14">
    <source>
        <dbReference type="Pfam" id="PF13614"/>
    </source>
</evidence>
<evidence type="ECO:0000256" key="5">
    <source>
        <dbReference type="ARBA" id="ARBA00022679"/>
    </source>
</evidence>
<dbReference type="InterPro" id="IPR005702">
    <property type="entry name" value="Wzc-like_C"/>
</dbReference>
<accession>A0A239SSN4</accession>
<evidence type="ECO:0000313" key="16">
    <source>
        <dbReference type="Proteomes" id="UP000215185"/>
    </source>
</evidence>
<dbReference type="SUPFAM" id="SSF52540">
    <property type="entry name" value="P-loop containing nucleoside triphosphate hydrolases"/>
    <property type="match status" value="1"/>
</dbReference>
<evidence type="ECO:0000256" key="11">
    <source>
        <dbReference type="ARBA" id="ARBA00023169"/>
    </source>
</evidence>
<dbReference type="GO" id="GO:0045227">
    <property type="term" value="P:capsule polysaccharide biosynthetic process"/>
    <property type="evidence" value="ECO:0007669"/>
    <property type="project" value="UniProtKB-UniPathway"/>
</dbReference>
<evidence type="ECO:0000256" key="9">
    <source>
        <dbReference type="ARBA" id="ARBA00022903"/>
    </source>
</evidence>